<dbReference type="Proteomes" id="UP000030013">
    <property type="component" value="Unassembled WGS sequence"/>
</dbReference>
<evidence type="ECO:0000313" key="2">
    <source>
        <dbReference type="Proteomes" id="UP000030013"/>
    </source>
</evidence>
<proteinExistence type="predicted"/>
<reference evidence="1 2" key="1">
    <citation type="submission" date="2013-08" db="EMBL/GenBank/DDBJ databases">
        <title>The genome sequence of Knoellia aerolata.</title>
        <authorList>
            <person name="Zhu W."/>
            <person name="Wang G."/>
        </authorList>
    </citation>
    <scope>NUCLEOTIDE SEQUENCE [LARGE SCALE GENOMIC DNA]</scope>
    <source>
        <strain evidence="1 2">DSM 18566</strain>
    </source>
</reference>
<organism evidence="1 2">
    <name type="scientific">Knoellia aerolata DSM 18566</name>
    <dbReference type="NCBI Taxonomy" id="1385519"/>
    <lineage>
        <taxon>Bacteria</taxon>
        <taxon>Bacillati</taxon>
        <taxon>Actinomycetota</taxon>
        <taxon>Actinomycetes</taxon>
        <taxon>Micrococcales</taxon>
        <taxon>Intrasporangiaceae</taxon>
        <taxon>Knoellia</taxon>
    </lineage>
</organism>
<comment type="caution">
    <text evidence="1">The sequence shown here is derived from an EMBL/GenBank/DDBJ whole genome shotgun (WGS) entry which is preliminary data.</text>
</comment>
<gene>
    <name evidence="1" type="ORF">N801_09825</name>
</gene>
<dbReference type="AlphaFoldDB" id="A0A0A0JYB8"/>
<accession>A0A0A0JYB8</accession>
<protein>
    <submittedName>
        <fullName evidence="1">Uncharacterized protein</fullName>
    </submittedName>
</protein>
<keyword evidence="2" id="KW-1185">Reference proteome</keyword>
<evidence type="ECO:0000313" key="1">
    <source>
        <dbReference type="EMBL" id="KGN41057.1"/>
    </source>
</evidence>
<sequence>MDPTLKAAFDLLQLSLTMQKAARQFAEKRAREHQAELHALKAEEQDKVATRLLGEARSSLLHSLTWEVLRHHRVKPTGLVGETVLGYECSCGSMAASDYPSRHIADAVTLAVMACARGEMD</sequence>
<name>A0A0A0JYB8_9MICO</name>
<dbReference type="RefSeq" id="WP_035937487.1">
    <property type="nucleotide sequence ID" value="NZ_AVPL01000025.1"/>
</dbReference>
<dbReference type="EMBL" id="AVPL01000025">
    <property type="protein sequence ID" value="KGN41057.1"/>
    <property type="molecule type" value="Genomic_DNA"/>
</dbReference>